<dbReference type="GO" id="GO:0016779">
    <property type="term" value="F:nucleotidyltransferase activity"/>
    <property type="evidence" value="ECO:0007669"/>
    <property type="project" value="InterPro"/>
</dbReference>
<evidence type="ECO:0000256" key="1">
    <source>
        <dbReference type="SAM" id="MobiDB-lite"/>
    </source>
</evidence>
<gene>
    <name evidence="3" type="ORF">E0L93_08345</name>
</gene>
<evidence type="ECO:0000259" key="2">
    <source>
        <dbReference type="Pfam" id="PF01909"/>
    </source>
</evidence>
<dbReference type="InterPro" id="IPR043519">
    <property type="entry name" value="NT_sf"/>
</dbReference>
<organism evidence="3 4">
    <name type="scientific">Rubrobacter taiwanensis</name>
    <dbReference type="NCBI Taxonomy" id="185139"/>
    <lineage>
        <taxon>Bacteria</taxon>
        <taxon>Bacillati</taxon>
        <taxon>Actinomycetota</taxon>
        <taxon>Rubrobacteria</taxon>
        <taxon>Rubrobacterales</taxon>
        <taxon>Rubrobacteraceae</taxon>
        <taxon>Rubrobacter</taxon>
    </lineage>
</organism>
<dbReference type="CDD" id="cd05403">
    <property type="entry name" value="NT_KNTase_like"/>
    <property type="match status" value="1"/>
</dbReference>
<name>A0A4R1BHK2_9ACTN</name>
<sequence>MVGERPDIEPLVAQLRRCAGLAGIALVGSFARGEARSGSDLDMVALVEGESPERVETFLYHGWPVEVLFKSEVEVWKAVEEETLPEKVVPAWAEARILYDPEGRFARLVAEIRQLYRKGPPPMSAEERRYASFELEHLRRLLLERAQSEELDERATLALLLAQAVRFGADALIRLKGEWPANPRRTVPALREVDGESAELAVRALAGGRMDLARAFLERVQGELGGPPRELGGVLPDPKRGPSPFT</sequence>
<feature type="domain" description="Polymerase nucleotidyl transferase" evidence="2">
    <location>
        <begin position="21"/>
        <end position="97"/>
    </location>
</feature>
<protein>
    <recommendedName>
        <fullName evidence="2">Polymerase nucleotidyl transferase domain-containing protein</fullName>
    </recommendedName>
</protein>
<dbReference type="AlphaFoldDB" id="A0A4R1BHK2"/>
<dbReference type="RefSeq" id="WP_132690859.1">
    <property type="nucleotide sequence ID" value="NZ_SKBU01000015.1"/>
</dbReference>
<dbReference type="InterPro" id="IPR002934">
    <property type="entry name" value="Polymerase_NTP_transf_dom"/>
</dbReference>
<comment type="caution">
    <text evidence="3">The sequence shown here is derived from an EMBL/GenBank/DDBJ whole genome shotgun (WGS) entry which is preliminary data.</text>
</comment>
<accession>A0A4R1BHK2</accession>
<dbReference type="Pfam" id="PF01909">
    <property type="entry name" value="NTP_transf_2"/>
    <property type="match status" value="1"/>
</dbReference>
<reference evidence="3 4" key="1">
    <citation type="submission" date="2019-03" db="EMBL/GenBank/DDBJ databases">
        <title>Whole genome sequence of a novel Rubrobacter taiwanensis strain, isolated from Yellowstone National Park.</title>
        <authorList>
            <person name="Freed S."/>
            <person name="Ramaley R.F."/>
            <person name="Kyndt J.A."/>
        </authorList>
    </citation>
    <scope>NUCLEOTIDE SEQUENCE [LARGE SCALE GENOMIC DNA]</scope>
    <source>
        <strain evidence="3 4">Yellowstone</strain>
    </source>
</reference>
<feature type="region of interest" description="Disordered" evidence="1">
    <location>
        <begin position="223"/>
        <end position="246"/>
    </location>
</feature>
<dbReference type="SUPFAM" id="SSF81301">
    <property type="entry name" value="Nucleotidyltransferase"/>
    <property type="match status" value="1"/>
</dbReference>
<keyword evidence="4" id="KW-1185">Reference proteome</keyword>
<feature type="compositionally biased region" description="Low complexity" evidence="1">
    <location>
        <begin position="226"/>
        <end position="236"/>
    </location>
</feature>
<evidence type="ECO:0000313" key="4">
    <source>
        <dbReference type="Proteomes" id="UP000295244"/>
    </source>
</evidence>
<dbReference type="OrthoDB" id="43980at2"/>
<dbReference type="Proteomes" id="UP000295244">
    <property type="component" value="Unassembled WGS sequence"/>
</dbReference>
<dbReference type="EMBL" id="SKBU01000015">
    <property type="protein sequence ID" value="TCJ16730.1"/>
    <property type="molecule type" value="Genomic_DNA"/>
</dbReference>
<proteinExistence type="predicted"/>
<dbReference type="Gene3D" id="3.30.460.10">
    <property type="entry name" value="Beta Polymerase, domain 2"/>
    <property type="match status" value="1"/>
</dbReference>
<evidence type="ECO:0000313" key="3">
    <source>
        <dbReference type="EMBL" id="TCJ16730.1"/>
    </source>
</evidence>